<keyword evidence="2" id="KW-1133">Transmembrane helix</keyword>
<evidence type="ECO:0000256" key="1">
    <source>
        <dbReference type="SAM" id="MobiDB-lite"/>
    </source>
</evidence>
<keyword evidence="2" id="KW-0472">Membrane</keyword>
<name>A0AAV4YEJ0_CAEEX</name>
<dbReference type="EMBL" id="BPLR01019136">
    <property type="protein sequence ID" value="GIZ04790.1"/>
    <property type="molecule type" value="Genomic_DNA"/>
</dbReference>
<comment type="caution">
    <text evidence="3">The sequence shown here is derived from an EMBL/GenBank/DDBJ whole genome shotgun (WGS) entry which is preliminary data.</text>
</comment>
<keyword evidence="2" id="KW-0812">Transmembrane</keyword>
<feature type="compositionally biased region" description="Low complexity" evidence="1">
    <location>
        <begin position="76"/>
        <end position="92"/>
    </location>
</feature>
<reference evidence="3 4" key="1">
    <citation type="submission" date="2021-06" db="EMBL/GenBank/DDBJ databases">
        <title>Caerostris extrusa draft genome.</title>
        <authorList>
            <person name="Kono N."/>
            <person name="Arakawa K."/>
        </authorList>
    </citation>
    <scope>NUCLEOTIDE SEQUENCE [LARGE SCALE GENOMIC DNA]</scope>
</reference>
<organism evidence="3 4">
    <name type="scientific">Caerostris extrusa</name>
    <name type="common">Bark spider</name>
    <name type="synonym">Caerostris bankana</name>
    <dbReference type="NCBI Taxonomy" id="172846"/>
    <lineage>
        <taxon>Eukaryota</taxon>
        <taxon>Metazoa</taxon>
        <taxon>Ecdysozoa</taxon>
        <taxon>Arthropoda</taxon>
        <taxon>Chelicerata</taxon>
        <taxon>Arachnida</taxon>
        <taxon>Araneae</taxon>
        <taxon>Araneomorphae</taxon>
        <taxon>Entelegynae</taxon>
        <taxon>Araneoidea</taxon>
        <taxon>Araneidae</taxon>
        <taxon>Caerostris</taxon>
    </lineage>
</organism>
<sequence>MMILQKLARDSNVTLEYAIDPMQAIGIIILLAGVFLVVIGFSLGYIACRSVGQHRRRQARRMMSQQTDSFVRSGRRTSTSFCSSSFSSSCSRSNDKKPLEKMVSPILEK</sequence>
<evidence type="ECO:0000313" key="4">
    <source>
        <dbReference type="Proteomes" id="UP001054945"/>
    </source>
</evidence>
<evidence type="ECO:0000256" key="2">
    <source>
        <dbReference type="SAM" id="Phobius"/>
    </source>
</evidence>
<dbReference type="Proteomes" id="UP001054945">
    <property type="component" value="Unassembled WGS sequence"/>
</dbReference>
<feature type="transmembrane region" description="Helical" evidence="2">
    <location>
        <begin position="24"/>
        <end position="48"/>
    </location>
</feature>
<proteinExistence type="predicted"/>
<gene>
    <name evidence="3" type="primary">AVEN_243037_1</name>
    <name evidence="3" type="ORF">CEXT_630091</name>
</gene>
<protein>
    <submittedName>
        <fullName evidence="3">Uncharacterized protein</fullName>
    </submittedName>
</protein>
<dbReference type="AlphaFoldDB" id="A0AAV4YEJ0"/>
<keyword evidence="4" id="KW-1185">Reference proteome</keyword>
<evidence type="ECO:0000313" key="3">
    <source>
        <dbReference type="EMBL" id="GIZ04790.1"/>
    </source>
</evidence>
<accession>A0AAV4YEJ0</accession>
<feature type="region of interest" description="Disordered" evidence="1">
    <location>
        <begin position="58"/>
        <end position="109"/>
    </location>
</feature>